<dbReference type="SUPFAM" id="SSF52540">
    <property type="entry name" value="P-loop containing nucleoside triphosphate hydrolases"/>
    <property type="match status" value="1"/>
</dbReference>
<accession>A0A2A5JJ45</accession>
<sequence length="184" mass="19338">MEDVFVLLLTGPPGAGKSSVLTALHDRLGEAGVSNAMIEVDELERCYPPLGAERAISHVGMLSASYREAGYGLLFLTATVEDDDYGRALLAATGAEGHLLARLEADPDTLRTRIIEREPAGWAGLDELVEASQLLAGSMPTLSGVDVVLSTEGRDSESVADDLEAALREHSPSLLAVGVQSGDH</sequence>
<evidence type="ECO:0000313" key="1">
    <source>
        <dbReference type="EMBL" id="PCK29482.1"/>
    </source>
</evidence>
<evidence type="ECO:0000313" key="2">
    <source>
        <dbReference type="Proteomes" id="UP000230886"/>
    </source>
</evidence>
<comment type="caution">
    <text evidence="1">The sequence shown here is derived from an EMBL/GenBank/DDBJ whole genome shotgun (WGS) entry which is preliminary data.</text>
</comment>
<dbReference type="Gene3D" id="3.40.50.300">
    <property type="entry name" value="P-loop containing nucleotide triphosphate hydrolases"/>
    <property type="match status" value="1"/>
</dbReference>
<proteinExistence type="predicted"/>
<organism evidence="1 2">
    <name type="scientific">Rhodococcus qingshengii</name>
    <dbReference type="NCBI Taxonomy" id="334542"/>
    <lineage>
        <taxon>Bacteria</taxon>
        <taxon>Bacillati</taxon>
        <taxon>Actinomycetota</taxon>
        <taxon>Actinomycetes</taxon>
        <taxon>Mycobacteriales</taxon>
        <taxon>Nocardiaceae</taxon>
        <taxon>Rhodococcus</taxon>
        <taxon>Rhodococcus erythropolis group</taxon>
    </lineage>
</organism>
<dbReference type="EMBL" id="NOVD01000001">
    <property type="protein sequence ID" value="PCK29482.1"/>
    <property type="molecule type" value="Genomic_DNA"/>
</dbReference>
<dbReference type="Proteomes" id="UP000230886">
    <property type="component" value="Unassembled WGS sequence"/>
</dbReference>
<protein>
    <recommendedName>
        <fullName evidence="3">Adenylylsulfate kinase</fullName>
    </recommendedName>
</protein>
<dbReference type="AlphaFoldDB" id="A0A2A5JJ45"/>
<reference evidence="1 2" key="1">
    <citation type="submission" date="2017-07" db="EMBL/GenBank/DDBJ databases">
        <title>Draft sequence of Rhodococcus enclensis 23b-28.</title>
        <authorList>
            <person name="Besaury L."/>
            <person name="Sancelme M."/>
            <person name="Amato P."/>
            <person name="Lallement A."/>
            <person name="Delort A.-M."/>
        </authorList>
    </citation>
    <scope>NUCLEOTIDE SEQUENCE [LARGE SCALE GENOMIC DNA]</scope>
    <source>
        <strain evidence="1 2">23b-28</strain>
    </source>
</reference>
<gene>
    <name evidence="1" type="ORF">CHR55_03295</name>
</gene>
<evidence type="ECO:0008006" key="3">
    <source>
        <dbReference type="Google" id="ProtNLM"/>
    </source>
</evidence>
<dbReference type="InterPro" id="IPR027417">
    <property type="entry name" value="P-loop_NTPase"/>
</dbReference>
<name>A0A2A5JJ45_RHOSG</name>